<organism evidence="9 10">
    <name type="scientific">Streptomyces albipurpureus</name>
    <dbReference type="NCBI Taxonomy" id="2897419"/>
    <lineage>
        <taxon>Bacteria</taxon>
        <taxon>Bacillati</taxon>
        <taxon>Actinomycetota</taxon>
        <taxon>Actinomycetes</taxon>
        <taxon>Kitasatosporales</taxon>
        <taxon>Streptomycetaceae</taxon>
        <taxon>Streptomyces</taxon>
    </lineage>
</organism>
<comment type="subcellular location">
    <subcellularLocation>
        <location evidence="1 7">Cell membrane</location>
        <topology evidence="1 7">Multi-pass membrane protein</topology>
    </subcellularLocation>
</comment>
<feature type="transmembrane region" description="Helical" evidence="7">
    <location>
        <begin position="177"/>
        <end position="200"/>
    </location>
</feature>
<dbReference type="PANTHER" id="PTHR30193">
    <property type="entry name" value="ABC TRANSPORTER PERMEASE PROTEIN"/>
    <property type="match status" value="1"/>
</dbReference>
<dbReference type="PROSITE" id="PS50928">
    <property type="entry name" value="ABC_TM1"/>
    <property type="match status" value="1"/>
</dbReference>
<keyword evidence="10" id="KW-1185">Reference proteome</keyword>
<feature type="transmembrane region" description="Helical" evidence="7">
    <location>
        <begin position="27"/>
        <end position="54"/>
    </location>
</feature>
<dbReference type="EMBL" id="JAMQAW010000003">
    <property type="protein sequence ID" value="MCM2387432.1"/>
    <property type="molecule type" value="Genomic_DNA"/>
</dbReference>
<dbReference type="CDD" id="cd06261">
    <property type="entry name" value="TM_PBP2"/>
    <property type="match status" value="1"/>
</dbReference>
<feature type="transmembrane region" description="Helical" evidence="7">
    <location>
        <begin position="129"/>
        <end position="149"/>
    </location>
</feature>
<keyword evidence="5 7" id="KW-1133">Transmembrane helix</keyword>
<evidence type="ECO:0000256" key="1">
    <source>
        <dbReference type="ARBA" id="ARBA00004651"/>
    </source>
</evidence>
<dbReference type="RefSeq" id="WP_250917796.1">
    <property type="nucleotide sequence ID" value="NZ_JAMQAW010000003.1"/>
</dbReference>
<evidence type="ECO:0000313" key="10">
    <source>
        <dbReference type="Proteomes" id="UP001431429"/>
    </source>
</evidence>
<accession>A0ABT0UFM4</accession>
<feature type="transmembrane region" description="Helical" evidence="7">
    <location>
        <begin position="282"/>
        <end position="302"/>
    </location>
</feature>
<gene>
    <name evidence="9" type="ORF">NBG84_03745</name>
</gene>
<dbReference type="InterPro" id="IPR035906">
    <property type="entry name" value="MetI-like_sf"/>
</dbReference>
<evidence type="ECO:0000256" key="5">
    <source>
        <dbReference type="ARBA" id="ARBA00022989"/>
    </source>
</evidence>
<feature type="transmembrane region" description="Helical" evidence="7">
    <location>
        <begin position="95"/>
        <end position="117"/>
    </location>
</feature>
<keyword evidence="6 7" id="KW-0472">Membrane</keyword>
<comment type="similarity">
    <text evidence="7">Belongs to the binding-protein-dependent transport system permease family.</text>
</comment>
<evidence type="ECO:0000256" key="7">
    <source>
        <dbReference type="RuleBase" id="RU363032"/>
    </source>
</evidence>
<dbReference type="Pfam" id="PF00528">
    <property type="entry name" value="BPD_transp_1"/>
    <property type="match status" value="1"/>
</dbReference>
<feature type="domain" description="ABC transmembrane type-1" evidence="8">
    <location>
        <begin position="91"/>
        <end position="303"/>
    </location>
</feature>
<evidence type="ECO:0000256" key="2">
    <source>
        <dbReference type="ARBA" id="ARBA00022448"/>
    </source>
</evidence>
<dbReference type="InterPro" id="IPR051393">
    <property type="entry name" value="ABC_transporter_permease"/>
</dbReference>
<evidence type="ECO:0000259" key="8">
    <source>
        <dbReference type="PROSITE" id="PS50928"/>
    </source>
</evidence>
<feature type="transmembrane region" description="Helical" evidence="7">
    <location>
        <begin position="231"/>
        <end position="251"/>
    </location>
</feature>
<reference evidence="9" key="1">
    <citation type="submission" date="2022-06" db="EMBL/GenBank/DDBJ databases">
        <title>Genome public.</title>
        <authorList>
            <person name="Sun Q."/>
        </authorList>
    </citation>
    <scope>NUCLEOTIDE SEQUENCE</scope>
    <source>
        <strain evidence="9">CWNU-1</strain>
    </source>
</reference>
<keyword evidence="3" id="KW-1003">Cell membrane</keyword>
<dbReference type="InterPro" id="IPR000515">
    <property type="entry name" value="MetI-like"/>
</dbReference>
<protein>
    <submittedName>
        <fullName evidence="9">Sugar ABC transporter permease</fullName>
    </submittedName>
</protein>
<dbReference type="Proteomes" id="UP001431429">
    <property type="component" value="Unassembled WGS sequence"/>
</dbReference>
<proteinExistence type="inferred from homology"/>
<dbReference type="SUPFAM" id="SSF161098">
    <property type="entry name" value="MetI-like"/>
    <property type="match status" value="1"/>
</dbReference>
<sequence>MAFLAPTRTRSRSPGARGVSARRRQAVAGWMFSLPFLVLYALFELVPVVASIAISFTDMRSTDMQNPLAVESAGLDNYIRILSDDVFWQAVLNTVYFTAVSVPFTLAAGLALALALNRGMGRLQTFFRVGYYLPVVSSVIAVAVVWNYLLAPDSGLINTALGVVGIDGPDWLKDPDWAMPALIAMAVWRHMGFAMVIFLAGLQGIPGELYEAARLDGVSRWQSFRHITLPMLRPTVLFMVVISVIGNLQFFEEPFVMTQGGPLNSTTSISYQIYQTFGSGQYGYAAALSYVLFILIALLALLQFRLLREKP</sequence>
<comment type="caution">
    <text evidence="9">The sequence shown here is derived from an EMBL/GenBank/DDBJ whole genome shotgun (WGS) entry which is preliminary data.</text>
</comment>
<dbReference type="PANTHER" id="PTHR30193:SF37">
    <property type="entry name" value="INNER MEMBRANE ABC TRANSPORTER PERMEASE PROTEIN YCJO"/>
    <property type="match status" value="1"/>
</dbReference>
<keyword evidence="4 7" id="KW-0812">Transmembrane</keyword>
<dbReference type="Gene3D" id="1.10.3720.10">
    <property type="entry name" value="MetI-like"/>
    <property type="match status" value="1"/>
</dbReference>
<evidence type="ECO:0000256" key="3">
    <source>
        <dbReference type="ARBA" id="ARBA00022475"/>
    </source>
</evidence>
<evidence type="ECO:0000256" key="6">
    <source>
        <dbReference type="ARBA" id="ARBA00023136"/>
    </source>
</evidence>
<keyword evidence="2 7" id="KW-0813">Transport</keyword>
<evidence type="ECO:0000313" key="9">
    <source>
        <dbReference type="EMBL" id="MCM2387432.1"/>
    </source>
</evidence>
<evidence type="ECO:0000256" key="4">
    <source>
        <dbReference type="ARBA" id="ARBA00022692"/>
    </source>
</evidence>
<name>A0ABT0UFM4_9ACTN</name>